<dbReference type="PROSITE" id="PS50262">
    <property type="entry name" value="G_PROTEIN_RECEP_F1_2"/>
    <property type="match status" value="1"/>
</dbReference>
<dbReference type="PRINTS" id="PR00237">
    <property type="entry name" value="GPCRRHODOPSN"/>
</dbReference>
<evidence type="ECO:0000259" key="6">
    <source>
        <dbReference type="PROSITE" id="PS50262"/>
    </source>
</evidence>
<dbReference type="GO" id="GO:0016020">
    <property type="term" value="C:membrane"/>
    <property type="evidence" value="ECO:0007669"/>
    <property type="project" value="UniProtKB-SubCell"/>
</dbReference>
<evidence type="ECO:0000256" key="3">
    <source>
        <dbReference type="ARBA" id="ARBA00022989"/>
    </source>
</evidence>
<feature type="transmembrane region" description="Helical" evidence="5">
    <location>
        <begin position="213"/>
        <end position="232"/>
    </location>
</feature>
<feature type="transmembrane region" description="Helical" evidence="5">
    <location>
        <begin position="301"/>
        <end position="325"/>
    </location>
</feature>
<keyword evidence="3 5" id="KW-1133">Transmembrane helix</keyword>
<protein>
    <recommendedName>
        <fullName evidence="6">G-protein coupled receptors family 1 profile domain-containing protein</fullName>
    </recommendedName>
</protein>
<dbReference type="Pfam" id="PF00001">
    <property type="entry name" value="7tm_1"/>
    <property type="match status" value="1"/>
</dbReference>
<organism evidence="7 8">
    <name type="scientific">Candidula unifasciata</name>
    <dbReference type="NCBI Taxonomy" id="100452"/>
    <lineage>
        <taxon>Eukaryota</taxon>
        <taxon>Metazoa</taxon>
        <taxon>Spiralia</taxon>
        <taxon>Lophotrochozoa</taxon>
        <taxon>Mollusca</taxon>
        <taxon>Gastropoda</taxon>
        <taxon>Heterobranchia</taxon>
        <taxon>Euthyneura</taxon>
        <taxon>Panpulmonata</taxon>
        <taxon>Eupulmonata</taxon>
        <taxon>Stylommatophora</taxon>
        <taxon>Helicina</taxon>
        <taxon>Helicoidea</taxon>
        <taxon>Geomitridae</taxon>
        <taxon>Candidula</taxon>
    </lineage>
</organism>
<comment type="subcellular location">
    <subcellularLocation>
        <location evidence="1">Membrane</location>
    </subcellularLocation>
</comment>
<name>A0A8S3ZLL4_9EUPU</name>
<keyword evidence="2 5" id="KW-0812">Transmembrane</keyword>
<feature type="transmembrane region" description="Helical" evidence="5">
    <location>
        <begin position="265"/>
        <end position="289"/>
    </location>
</feature>
<feature type="transmembrane region" description="Helical" evidence="5">
    <location>
        <begin position="72"/>
        <end position="94"/>
    </location>
</feature>
<dbReference type="InterPro" id="IPR017452">
    <property type="entry name" value="GPCR_Rhodpsn_7TM"/>
</dbReference>
<keyword evidence="4 5" id="KW-0472">Membrane</keyword>
<reference evidence="7" key="1">
    <citation type="submission" date="2021-04" db="EMBL/GenBank/DDBJ databases">
        <authorList>
            <consortium name="Molecular Ecology Group"/>
        </authorList>
    </citation>
    <scope>NUCLEOTIDE SEQUENCE</scope>
</reference>
<keyword evidence="8" id="KW-1185">Reference proteome</keyword>
<accession>A0A8S3ZLL4</accession>
<evidence type="ECO:0000256" key="1">
    <source>
        <dbReference type="ARBA" id="ARBA00004370"/>
    </source>
</evidence>
<feature type="domain" description="G-protein coupled receptors family 1 profile" evidence="6">
    <location>
        <begin position="51"/>
        <end position="324"/>
    </location>
</feature>
<dbReference type="EMBL" id="CAJHNH020002975">
    <property type="protein sequence ID" value="CAG5128206.1"/>
    <property type="molecule type" value="Genomic_DNA"/>
</dbReference>
<proteinExistence type="predicted"/>
<comment type="caution">
    <text evidence="7">The sequence shown here is derived from an EMBL/GenBank/DDBJ whole genome shotgun (WGS) entry which is preliminary data.</text>
</comment>
<evidence type="ECO:0000256" key="5">
    <source>
        <dbReference type="SAM" id="Phobius"/>
    </source>
</evidence>
<dbReference type="InterPro" id="IPR052954">
    <property type="entry name" value="GPCR-Ligand_Int"/>
</dbReference>
<dbReference type="PANTHER" id="PTHR46641">
    <property type="entry name" value="FMRFAMIDE RECEPTOR-RELATED"/>
    <property type="match status" value="1"/>
</dbReference>
<gene>
    <name evidence="7" type="ORF">CUNI_LOCUS13764</name>
</gene>
<dbReference type="Proteomes" id="UP000678393">
    <property type="component" value="Unassembled WGS sequence"/>
</dbReference>
<evidence type="ECO:0000256" key="4">
    <source>
        <dbReference type="ARBA" id="ARBA00023136"/>
    </source>
</evidence>
<dbReference type="AlphaFoldDB" id="A0A8S3ZLL4"/>
<evidence type="ECO:0000313" key="7">
    <source>
        <dbReference type="EMBL" id="CAG5128206.1"/>
    </source>
</evidence>
<dbReference type="Gene3D" id="1.20.1070.10">
    <property type="entry name" value="Rhodopsin 7-helix transmembrane proteins"/>
    <property type="match status" value="1"/>
</dbReference>
<dbReference type="InterPro" id="IPR000276">
    <property type="entry name" value="GPCR_Rhodpsn"/>
</dbReference>
<sequence>MEVTETNELNSTSSEIASNGVDPISLKMRHLLQVVTYVFMCGTVSLLGIITNILNVVVFVRQGFRETINISLLGLAVADLLSVTTMFVISLSFIPLLDVSHLQVNLFDVLYLTVGWPHVSFNRISSTITAYISLERCLCVTLPLQVKDIITPLKTKVVIGLIYVIIITFFTPFYFVNKLDWCYNKIWNRTILSLTFAENRVEVETATFPIHSVFIPLLAQFIVIVCTLVIVFQLNSKTKWRMTSVSQTTKLGTNSAKEKNVAKMVIFLSAIFLICYLPSTVNFLMMILFPNFSFGGKYENMYILIWSLTVFVETINSSVNIFVYLRMSTKFRFAFKETFRAIHWGFH</sequence>
<dbReference type="PANTHER" id="PTHR46641:SF2">
    <property type="entry name" value="FMRFAMIDE RECEPTOR"/>
    <property type="match status" value="1"/>
</dbReference>
<feature type="transmembrane region" description="Helical" evidence="5">
    <location>
        <begin position="155"/>
        <end position="175"/>
    </location>
</feature>
<dbReference type="OrthoDB" id="6146969at2759"/>
<evidence type="ECO:0000256" key="2">
    <source>
        <dbReference type="ARBA" id="ARBA00022692"/>
    </source>
</evidence>
<dbReference type="CDD" id="cd14978">
    <property type="entry name" value="7tmA_FMRFamide_R-like"/>
    <property type="match status" value="1"/>
</dbReference>
<dbReference type="SUPFAM" id="SSF81321">
    <property type="entry name" value="Family A G protein-coupled receptor-like"/>
    <property type="match status" value="1"/>
</dbReference>
<feature type="transmembrane region" description="Helical" evidence="5">
    <location>
        <begin position="34"/>
        <end position="60"/>
    </location>
</feature>
<evidence type="ECO:0000313" key="8">
    <source>
        <dbReference type="Proteomes" id="UP000678393"/>
    </source>
</evidence>
<dbReference type="GO" id="GO:0004930">
    <property type="term" value="F:G protein-coupled receptor activity"/>
    <property type="evidence" value="ECO:0007669"/>
    <property type="project" value="InterPro"/>
</dbReference>